<evidence type="ECO:0000313" key="3">
    <source>
        <dbReference type="EMBL" id="KAK7475525.1"/>
    </source>
</evidence>
<dbReference type="Pfam" id="PF00605">
    <property type="entry name" value="IRF"/>
    <property type="match status" value="1"/>
</dbReference>
<dbReference type="InterPro" id="IPR036388">
    <property type="entry name" value="WH-like_DNA-bd_sf"/>
</dbReference>
<gene>
    <name evidence="3" type="ORF">BaRGS_00033214</name>
</gene>
<evidence type="ECO:0000313" key="4">
    <source>
        <dbReference type="Proteomes" id="UP001519460"/>
    </source>
</evidence>
<dbReference type="AlphaFoldDB" id="A0ABD0JLG9"/>
<keyword evidence="4" id="KW-1185">Reference proteome</keyword>
<feature type="region of interest" description="Disordered" evidence="1">
    <location>
        <begin position="147"/>
        <end position="197"/>
    </location>
</feature>
<dbReference type="InterPro" id="IPR001346">
    <property type="entry name" value="Interferon_reg_fact_DNA-bd_dom"/>
</dbReference>
<dbReference type="SMART" id="SM00348">
    <property type="entry name" value="IRF"/>
    <property type="match status" value="1"/>
</dbReference>
<dbReference type="PROSITE" id="PS51507">
    <property type="entry name" value="IRF_2"/>
    <property type="match status" value="1"/>
</dbReference>
<dbReference type="Gene3D" id="1.10.10.10">
    <property type="entry name" value="Winged helix-like DNA-binding domain superfamily/Winged helix DNA-binding domain"/>
    <property type="match status" value="1"/>
</dbReference>
<dbReference type="EMBL" id="JACVVK020000403">
    <property type="protein sequence ID" value="KAK7475525.1"/>
    <property type="molecule type" value="Genomic_DNA"/>
</dbReference>
<comment type="caution">
    <text evidence="3">The sequence shown here is derived from an EMBL/GenBank/DDBJ whole genome shotgun (WGS) entry which is preliminary data.</text>
</comment>
<dbReference type="SUPFAM" id="SSF46785">
    <property type="entry name" value="Winged helix' DNA-binding domain"/>
    <property type="match status" value="1"/>
</dbReference>
<evidence type="ECO:0000259" key="2">
    <source>
        <dbReference type="PROSITE" id="PS51507"/>
    </source>
</evidence>
<name>A0ABD0JLG9_9CAEN</name>
<feature type="region of interest" description="Disordered" evidence="1">
    <location>
        <begin position="68"/>
        <end position="104"/>
    </location>
</feature>
<proteinExistence type="predicted"/>
<dbReference type="Proteomes" id="UP001519460">
    <property type="component" value="Unassembled WGS sequence"/>
</dbReference>
<feature type="domain" description="IRF tryptophan pentad repeat" evidence="2">
    <location>
        <begin position="18"/>
        <end position="131"/>
    </location>
</feature>
<organism evidence="3 4">
    <name type="scientific">Batillaria attramentaria</name>
    <dbReference type="NCBI Taxonomy" id="370345"/>
    <lineage>
        <taxon>Eukaryota</taxon>
        <taxon>Metazoa</taxon>
        <taxon>Spiralia</taxon>
        <taxon>Lophotrochozoa</taxon>
        <taxon>Mollusca</taxon>
        <taxon>Gastropoda</taxon>
        <taxon>Caenogastropoda</taxon>
        <taxon>Sorbeoconcha</taxon>
        <taxon>Cerithioidea</taxon>
        <taxon>Batillariidae</taxon>
        <taxon>Batillaria</taxon>
    </lineage>
</organism>
<accession>A0ABD0JLG9</accession>
<reference evidence="3 4" key="1">
    <citation type="journal article" date="2023" name="Sci. Data">
        <title>Genome assembly of the Korean intertidal mud-creeper Batillaria attramentaria.</title>
        <authorList>
            <person name="Patra A.K."/>
            <person name="Ho P.T."/>
            <person name="Jun S."/>
            <person name="Lee S.J."/>
            <person name="Kim Y."/>
            <person name="Won Y.J."/>
        </authorList>
    </citation>
    <scope>NUCLEOTIDE SEQUENCE [LARGE SCALE GENOMIC DNA]</scope>
    <source>
        <strain evidence="3">Wonlab-2016</strain>
    </source>
</reference>
<protein>
    <recommendedName>
        <fullName evidence="2">IRF tryptophan pentad repeat domain-containing protein</fullName>
    </recommendedName>
</protein>
<evidence type="ECO:0000256" key="1">
    <source>
        <dbReference type="SAM" id="MobiDB-lite"/>
    </source>
</evidence>
<sequence>MSENNVENTSTSGENLENKRLRSWLEEKLDSGQFPCLSWVDKDRGMFQIHWQHDNLDQLCKKWAEECGPDNDAKVNPPPTKRPRLRSFETDQPDEGKNNSTGLRQAVTASRDILETAKNTRSDCCTYKFAHQPGGPEENLRAGTVAEAPPVPTAPSRLRPERHGGFDVAVCGAGPSPTGTMATVSAAPPPRGNNDPA</sequence>
<feature type="compositionally biased region" description="Basic and acidic residues" evidence="1">
    <location>
        <begin position="86"/>
        <end position="97"/>
    </location>
</feature>
<feature type="non-terminal residue" evidence="3">
    <location>
        <position position="197"/>
    </location>
</feature>
<dbReference type="InterPro" id="IPR036390">
    <property type="entry name" value="WH_DNA-bd_sf"/>
</dbReference>